<dbReference type="EMBL" id="JARQWQ010000012">
    <property type="protein sequence ID" value="KAK2568485.1"/>
    <property type="molecule type" value="Genomic_DNA"/>
</dbReference>
<organism evidence="1 2">
    <name type="scientific">Acropora cervicornis</name>
    <name type="common">Staghorn coral</name>
    <dbReference type="NCBI Taxonomy" id="6130"/>
    <lineage>
        <taxon>Eukaryota</taxon>
        <taxon>Metazoa</taxon>
        <taxon>Cnidaria</taxon>
        <taxon>Anthozoa</taxon>
        <taxon>Hexacorallia</taxon>
        <taxon>Scleractinia</taxon>
        <taxon>Astrocoeniina</taxon>
        <taxon>Acroporidae</taxon>
        <taxon>Acropora</taxon>
    </lineage>
</organism>
<keyword evidence="2" id="KW-1185">Reference proteome</keyword>
<dbReference type="AlphaFoldDB" id="A0AAD9QW39"/>
<evidence type="ECO:0000313" key="2">
    <source>
        <dbReference type="Proteomes" id="UP001249851"/>
    </source>
</evidence>
<dbReference type="Proteomes" id="UP001249851">
    <property type="component" value="Unassembled WGS sequence"/>
</dbReference>
<comment type="caution">
    <text evidence="1">The sequence shown here is derived from an EMBL/GenBank/DDBJ whole genome shotgun (WGS) entry which is preliminary data.</text>
</comment>
<proteinExistence type="predicted"/>
<reference evidence="1" key="2">
    <citation type="journal article" date="2023" name="Science">
        <title>Genomic signatures of disease resistance in endangered staghorn corals.</title>
        <authorList>
            <person name="Vollmer S.V."/>
            <person name="Selwyn J.D."/>
            <person name="Despard B.A."/>
            <person name="Roesel C.L."/>
        </authorList>
    </citation>
    <scope>NUCLEOTIDE SEQUENCE</scope>
    <source>
        <strain evidence="1">K2</strain>
    </source>
</reference>
<accession>A0AAD9QW39</accession>
<sequence length="64" mass="7330">MDNCGGRSYDGAVNMAGRYAGALTLIQHQFAKIILFLNKFVLVETSHTNSWIHPWTDHILLRMR</sequence>
<reference evidence="1" key="1">
    <citation type="journal article" date="2023" name="G3 (Bethesda)">
        <title>Whole genome assembly and annotation of the endangered Caribbean coral Acropora cervicornis.</title>
        <authorList>
            <person name="Selwyn J.D."/>
            <person name="Vollmer S.V."/>
        </authorList>
    </citation>
    <scope>NUCLEOTIDE SEQUENCE</scope>
    <source>
        <strain evidence="1">K2</strain>
    </source>
</reference>
<evidence type="ECO:0000313" key="1">
    <source>
        <dbReference type="EMBL" id="KAK2568485.1"/>
    </source>
</evidence>
<protein>
    <submittedName>
        <fullName evidence="1">Uncharacterized protein</fullName>
    </submittedName>
</protein>
<name>A0AAD9QW39_ACRCE</name>
<gene>
    <name evidence="1" type="ORF">P5673_007537</name>
</gene>